<comment type="caution">
    <text evidence="1">The sequence shown here is derived from an EMBL/GenBank/DDBJ whole genome shotgun (WGS) entry which is preliminary data.</text>
</comment>
<gene>
    <name evidence="1" type="ORF">B0A48_03571</name>
</gene>
<organism evidence="1 2">
    <name type="scientific">Cryoendolithus antarcticus</name>
    <dbReference type="NCBI Taxonomy" id="1507870"/>
    <lineage>
        <taxon>Eukaryota</taxon>
        <taxon>Fungi</taxon>
        <taxon>Dikarya</taxon>
        <taxon>Ascomycota</taxon>
        <taxon>Pezizomycotina</taxon>
        <taxon>Dothideomycetes</taxon>
        <taxon>Dothideomycetidae</taxon>
        <taxon>Cladosporiales</taxon>
        <taxon>Cladosporiaceae</taxon>
        <taxon>Cryoendolithus</taxon>
    </lineage>
</organism>
<proteinExistence type="predicted"/>
<protein>
    <submittedName>
        <fullName evidence="1">Uncharacterized protein</fullName>
    </submittedName>
</protein>
<sequence>MTYKYAKSLPLGKKGYIASVKLEEDKEIPNAIEDREETSGLATLKANIDKYVEITETTINEKLKIISIAEKTTTSVANKIKEVEEEALEVKEAGLATEGILEALNLEEAKAKIAALKEYIVGTRPPRFYYDSPKLTSEHVLAHLLLLINRLGTMESCMLIKREHDSEYAPQAKR</sequence>
<accession>A0A1V8TKK9</accession>
<keyword evidence="2" id="KW-1185">Reference proteome</keyword>
<dbReference type="AlphaFoldDB" id="A0A1V8TKK9"/>
<evidence type="ECO:0000313" key="2">
    <source>
        <dbReference type="Proteomes" id="UP000192596"/>
    </source>
</evidence>
<dbReference type="InParanoid" id="A0A1V8TKK9"/>
<dbReference type="EMBL" id="NAJO01000006">
    <property type="protein sequence ID" value="OQO11844.1"/>
    <property type="molecule type" value="Genomic_DNA"/>
</dbReference>
<evidence type="ECO:0000313" key="1">
    <source>
        <dbReference type="EMBL" id="OQO11844.1"/>
    </source>
</evidence>
<name>A0A1V8TKK9_9PEZI</name>
<dbReference type="Proteomes" id="UP000192596">
    <property type="component" value="Unassembled WGS sequence"/>
</dbReference>
<reference evidence="2" key="1">
    <citation type="submission" date="2017-03" db="EMBL/GenBank/DDBJ databases">
        <title>Genomes of endolithic fungi from Antarctica.</title>
        <authorList>
            <person name="Coleine C."/>
            <person name="Masonjones S."/>
            <person name="Stajich J.E."/>
        </authorList>
    </citation>
    <scope>NUCLEOTIDE SEQUENCE [LARGE SCALE GENOMIC DNA]</scope>
    <source>
        <strain evidence="2">CCFEE 5527</strain>
    </source>
</reference>